<dbReference type="AlphaFoldDB" id="F2Z8P3"/>
<geneLocation type="plasmid" evidence="2">
    <name>pSLA2-M</name>
</geneLocation>
<gene>
    <name evidence="2" type="primary">pSLA2-M.29</name>
</gene>
<feature type="region of interest" description="Disordered" evidence="1">
    <location>
        <begin position="213"/>
        <end position="265"/>
    </location>
</feature>
<dbReference type="EMBL" id="AB597522">
    <property type="protein sequence ID" value="BAK19823.1"/>
    <property type="molecule type" value="Genomic_DNA"/>
</dbReference>
<reference evidence="2" key="1">
    <citation type="journal article" date="1994" name="J. Antibiot.">
        <title>Isolation and characterization of linear plasmids from lankacidin-producing Streptomyces species.</title>
        <authorList>
            <person name="Kinashi H."/>
            <person name="Mori E."/>
            <person name="Hatani A."/>
            <person name="Nimi O."/>
        </authorList>
    </citation>
    <scope>NUCLEOTIDE SEQUENCE</scope>
    <source>
        <strain evidence="2">7434AN4</strain>
        <plasmid evidence="2">pSLA2-M</plasmid>
    </source>
</reference>
<feature type="compositionally biased region" description="Basic residues" evidence="1">
    <location>
        <begin position="32"/>
        <end position="41"/>
    </location>
</feature>
<evidence type="ECO:0000313" key="2">
    <source>
        <dbReference type="EMBL" id="BAK19823.1"/>
    </source>
</evidence>
<keyword evidence="2" id="KW-0614">Plasmid</keyword>
<proteinExistence type="predicted"/>
<dbReference type="PANTHER" id="PTHR36456:SF1">
    <property type="entry name" value="UPF0232 PROTEIN SCO3875"/>
    <property type="match status" value="1"/>
</dbReference>
<organism evidence="2">
    <name type="scientific">Streptomyces rochei</name>
    <name type="common">Streptomyces parvullus</name>
    <dbReference type="NCBI Taxonomy" id="1928"/>
    <lineage>
        <taxon>Bacteria</taxon>
        <taxon>Bacillati</taxon>
        <taxon>Actinomycetota</taxon>
        <taxon>Actinomycetes</taxon>
        <taxon>Kitasatosporales</taxon>
        <taxon>Streptomycetaceae</taxon>
        <taxon>Streptomyces</taxon>
        <taxon>Streptomyces rochei group</taxon>
    </lineage>
</organism>
<dbReference type="PANTHER" id="PTHR36456">
    <property type="entry name" value="UPF0232 PROTEIN SCO3875"/>
    <property type="match status" value="1"/>
</dbReference>
<reference evidence="2" key="2">
    <citation type="journal article" date="2011" name="Biosci. Biotechnol. Biochem.">
        <title>pSLA2-M of Streptomyces rochei is a composite linear plasmid characterized by self-defense genes and homology with pSLA2-L.</title>
        <authorList>
            <person name="Yang Y."/>
            <person name="Kurokawa T."/>
            <person name="Takahama Y."/>
            <person name="Nindita Y."/>
            <person name="Mochizuki S."/>
            <person name="Arakawa K."/>
            <person name="Endo S."/>
            <person name="Kinashi H."/>
        </authorList>
    </citation>
    <scope>NUCLEOTIDE SEQUENCE</scope>
    <source>
        <strain evidence="2">7434AN4</strain>
        <plasmid evidence="2">pSLA2-M</plasmid>
    </source>
</reference>
<protein>
    <submittedName>
        <fullName evidence="2">Putative TRA3 protein</fullName>
    </submittedName>
</protein>
<feature type="region of interest" description="Disordered" evidence="1">
    <location>
        <begin position="148"/>
        <end position="168"/>
    </location>
</feature>
<name>F2Z8P3_STRRO</name>
<accession>F2Z8P3</accession>
<dbReference type="Pfam" id="PF05258">
    <property type="entry name" value="DciA"/>
    <property type="match status" value="1"/>
</dbReference>
<evidence type="ECO:0000256" key="1">
    <source>
        <dbReference type="SAM" id="MobiDB-lite"/>
    </source>
</evidence>
<sequence length="265" mass="27803">MSGGETSGVDLARVALRAAMAQARQNGGGQKAKSKPRPVRTVRRDGREPMGLGAAIGALVTERAWELPAAGASLRERWAAIAPELAGHVAAVGYDADTGRLTVCPESAAWATKTRLEQARIIAAANESAGRTVVLALRILTPGTVPVPELADNDPEPTAAGPVHTRETASDGYRRALAAHQEVAPPRRVDPAIAEAVERQTAAMRALSARAFPEIDVPDEQPAPIEAARAQRRRQAAAAEAAALRRARAEKAGRAQNARQLGQTA</sequence>
<feature type="region of interest" description="Disordered" evidence="1">
    <location>
        <begin position="21"/>
        <end position="45"/>
    </location>
</feature>
<dbReference type="InterPro" id="IPR007922">
    <property type="entry name" value="DciA-like"/>
</dbReference>